<proteinExistence type="predicted"/>
<evidence type="ECO:0000313" key="1">
    <source>
        <dbReference type="EMBL" id="OSJ34645.1"/>
    </source>
</evidence>
<dbReference type="AlphaFoldDB" id="A0A1Y2JSH7"/>
<organism evidence="1 2">
    <name type="scientific">Bradyrhizobium japonicum</name>
    <dbReference type="NCBI Taxonomy" id="375"/>
    <lineage>
        <taxon>Bacteria</taxon>
        <taxon>Pseudomonadati</taxon>
        <taxon>Pseudomonadota</taxon>
        <taxon>Alphaproteobacteria</taxon>
        <taxon>Hyphomicrobiales</taxon>
        <taxon>Nitrobacteraceae</taxon>
        <taxon>Bradyrhizobium</taxon>
    </lineage>
</organism>
<gene>
    <name evidence="1" type="ORF">BSZ19_11500</name>
</gene>
<comment type="caution">
    <text evidence="1">The sequence shown here is derived from an EMBL/GenBank/DDBJ whole genome shotgun (WGS) entry which is preliminary data.</text>
</comment>
<sequence length="248" mass="28749">MAKAVTVPTDYEAYFEVKIPTDLVYMPNVLVTVARAIPAECHAYCTSKKFPNAGKGDRQAILQAYVEERLGGLADYEYRAWINGQQPFVTPRELQLWRLRNYVQYIWYWNLADDDDLAMIFNLTQRKAANLASDFIARFRKTIIYPVALRRLYHLINTVEPEQTGEKHSKGLPASGSIYRIPSARFVSAAQYLVDDIRLQLPAKRMASPYLWDREVHRMWIDTVTIDVIKTDKALQKQFYDMYKIPAA</sequence>
<evidence type="ECO:0000313" key="2">
    <source>
        <dbReference type="Proteomes" id="UP000193335"/>
    </source>
</evidence>
<protein>
    <submittedName>
        <fullName evidence="1">Uncharacterized protein</fullName>
    </submittedName>
</protein>
<reference evidence="1 2" key="1">
    <citation type="submission" date="2017-03" db="EMBL/GenBank/DDBJ databases">
        <title>Whole genome sequences of fourteen strains of Bradyrhizobium canariense and one strain of Bradyrhizobium japonicum isolated from Lupinus (Papilionoideae: Genisteae) species in Algeria.</title>
        <authorList>
            <person name="Crovadore J."/>
            <person name="Chekireb D."/>
            <person name="Brachmann A."/>
            <person name="Chablais R."/>
            <person name="Cochard B."/>
            <person name="Lefort F."/>
        </authorList>
    </citation>
    <scope>NUCLEOTIDE SEQUENCE [LARGE SCALE GENOMIC DNA]</scope>
    <source>
        <strain evidence="1 2">UBMA197</strain>
    </source>
</reference>
<dbReference type="EMBL" id="NAFL01000229">
    <property type="protein sequence ID" value="OSJ34645.1"/>
    <property type="molecule type" value="Genomic_DNA"/>
</dbReference>
<accession>A0A1Y2JSH7</accession>
<name>A0A1Y2JSH7_BRAJP</name>
<dbReference type="Proteomes" id="UP000193335">
    <property type="component" value="Unassembled WGS sequence"/>
</dbReference>
<dbReference type="RefSeq" id="WP_085399657.1">
    <property type="nucleotide sequence ID" value="NZ_NAFL01000229.1"/>
</dbReference>